<accession>A0A9W9LNH4</accession>
<keyword evidence="2" id="KW-1185">Reference proteome</keyword>
<protein>
    <submittedName>
        <fullName evidence="1">Uncharacterized protein</fullName>
    </submittedName>
</protein>
<gene>
    <name evidence="1" type="ORF">N7482_005937</name>
</gene>
<name>A0A9W9LNH4_9EURO</name>
<dbReference type="GeneID" id="81427238"/>
<sequence length="70" mass="7952">MSSDRQPKYRQEIQQGLGLEVASLYIRFKHLNIVLGRLFTGGSSPWVQGAARIWLGVVSDRYFASERHCA</sequence>
<dbReference type="AlphaFoldDB" id="A0A9W9LNH4"/>
<comment type="caution">
    <text evidence="1">The sequence shown here is derived from an EMBL/GenBank/DDBJ whole genome shotgun (WGS) entry which is preliminary data.</text>
</comment>
<organism evidence="1 2">
    <name type="scientific">Penicillium canariense</name>
    <dbReference type="NCBI Taxonomy" id="189055"/>
    <lineage>
        <taxon>Eukaryota</taxon>
        <taxon>Fungi</taxon>
        <taxon>Dikarya</taxon>
        <taxon>Ascomycota</taxon>
        <taxon>Pezizomycotina</taxon>
        <taxon>Eurotiomycetes</taxon>
        <taxon>Eurotiomycetidae</taxon>
        <taxon>Eurotiales</taxon>
        <taxon>Aspergillaceae</taxon>
        <taxon>Penicillium</taxon>
    </lineage>
</organism>
<dbReference type="RefSeq" id="XP_056543617.1">
    <property type="nucleotide sequence ID" value="XM_056688062.1"/>
</dbReference>
<reference evidence="1" key="1">
    <citation type="submission" date="2022-11" db="EMBL/GenBank/DDBJ databases">
        <authorList>
            <person name="Petersen C."/>
        </authorList>
    </citation>
    <scope>NUCLEOTIDE SEQUENCE</scope>
    <source>
        <strain evidence="1">IBT 26290</strain>
    </source>
</reference>
<dbReference type="Proteomes" id="UP001149163">
    <property type="component" value="Unassembled WGS sequence"/>
</dbReference>
<evidence type="ECO:0000313" key="2">
    <source>
        <dbReference type="Proteomes" id="UP001149163"/>
    </source>
</evidence>
<dbReference type="EMBL" id="JAPQKN010000003">
    <property type="protein sequence ID" value="KAJ5167156.1"/>
    <property type="molecule type" value="Genomic_DNA"/>
</dbReference>
<proteinExistence type="predicted"/>
<reference evidence="1" key="2">
    <citation type="journal article" date="2023" name="IMA Fungus">
        <title>Comparative genomic study of the Penicillium genus elucidates a diverse pangenome and 15 lateral gene transfer events.</title>
        <authorList>
            <person name="Petersen C."/>
            <person name="Sorensen T."/>
            <person name="Nielsen M.R."/>
            <person name="Sondergaard T.E."/>
            <person name="Sorensen J.L."/>
            <person name="Fitzpatrick D.A."/>
            <person name="Frisvad J.C."/>
            <person name="Nielsen K.L."/>
        </authorList>
    </citation>
    <scope>NUCLEOTIDE SEQUENCE</scope>
    <source>
        <strain evidence="1">IBT 26290</strain>
    </source>
</reference>
<evidence type="ECO:0000313" key="1">
    <source>
        <dbReference type="EMBL" id="KAJ5167156.1"/>
    </source>
</evidence>